<evidence type="ECO:0000259" key="13">
    <source>
        <dbReference type="Pfam" id="PF02776"/>
    </source>
</evidence>
<dbReference type="InterPro" id="IPR029061">
    <property type="entry name" value="THDP-binding"/>
</dbReference>
<sequence length="541" mass="55756">MPRTGGQVIVETLEDLGITDVFGIPGQHALALFDALEGSSLRYTSARVENNAAFAADGYARATGRPAALFLSTGPGALTSLAGLQEAYASGVPVLVVCAQIPAAGLGGARKGFLHQLVSQASAAAQVTKAQYTVRHGSALPQVLADAHHAALSAPQGPVWVEVPQDVLLAETLTEQHIDPREPDAAAPGCAEQAAGLLARAEKPVILAGGGVARSAGADSALRAVAERLGAPVACTGAAVGALPLDHPLSVGSWVEDRAVTDLLAEADVLLALGTSMGEVTSNYFSLRPRGTVIQVDANPAVLGSNHDVLGVCADAGEFLRRLGAGLPAGLSARAGEERAARVREAILRRLDGQDLAHERAFMAALRRAIPSGAATYWDMTIAAYWAWNLWDPREGLSATAQGAGGLGYGFPAAIGGAVARGERTYAIAGDGSAMYSLAELAVAVQHKLPVTWIIIDDGGYGILREYMNDTFGRAVGTELARPDFLRVAEAFGVPATRCRIEDAAAPGAAEELVEAIATASEGTGPRVVVCETSLRMFAPS</sequence>
<keyword evidence="7 10" id="KW-0786">Thiamine pyrophosphate</keyword>
<dbReference type="Proteomes" id="UP001139336">
    <property type="component" value="Unassembled WGS sequence"/>
</dbReference>
<evidence type="ECO:0000256" key="2">
    <source>
        <dbReference type="ARBA" id="ARBA00005025"/>
    </source>
</evidence>
<comment type="pathway">
    <text evidence="2">Amino-acid biosynthesis; L-valine biosynthesis; L-valine from pyruvate: step 1/4.</text>
</comment>
<feature type="domain" description="Thiamine pyrophosphate enzyme TPP-binding" evidence="12">
    <location>
        <begin position="384"/>
        <end position="530"/>
    </location>
</feature>
<comment type="similarity">
    <text evidence="3 10">Belongs to the TPP enzyme family.</text>
</comment>
<evidence type="ECO:0000259" key="12">
    <source>
        <dbReference type="Pfam" id="PF02775"/>
    </source>
</evidence>
<keyword evidence="15" id="KW-1185">Reference proteome</keyword>
<evidence type="ECO:0000256" key="1">
    <source>
        <dbReference type="ARBA" id="ARBA00004974"/>
    </source>
</evidence>
<dbReference type="InterPro" id="IPR012001">
    <property type="entry name" value="Thiamin_PyroP_enz_TPP-bd_dom"/>
</dbReference>
<evidence type="ECO:0000313" key="14">
    <source>
        <dbReference type="EMBL" id="MCF4007292.1"/>
    </source>
</evidence>
<dbReference type="InterPro" id="IPR012000">
    <property type="entry name" value="Thiamin_PyroP_enz_cen_dom"/>
</dbReference>
<dbReference type="InterPro" id="IPR045229">
    <property type="entry name" value="TPP_enz"/>
</dbReference>
<dbReference type="GO" id="GO:0005948">
    <property type="term" value="C:acetolactate synthase complex"/>
    <property type="evidence" value="ECO:0007669"/>
    <property type="project" value="TreeGrafter"/>
</dbReference>
<dbReference type="GO" id="GO:0003984">
    <property type="term" value="F:acetolactate synthase activity"/>
    <property type="evidence" value="ECO:0007669"/>
    <property type="project" value="UniProtKB-EC"/>
</dbReference>
<keyword evidence="5" id="KW-0285">Flavoprotein</keyword>
<feature type="domain" description="Thiamine pyrophosphate enzyme N-terminal TPP-binding" evidence="13">
    <location>
        <begin position="3"/>
        <end position="121"/>
    </location>
</feature>
<evidence type="ECO:0000256" key="9">
    <source>
        <dbReference type="ARBA" id="ARBA00048670"/>
    </source>
</evidence>
<evidence type="ECO:0000256" key="7">
    <source>
        <dbReference type="ARBA" id="ARBA00023052"/>
    </source>
</evidence>
<dbReference type="Pfam" id="PF02775">
    <property type="entry name" value="TPP_enzyme_C"/>
    <property type="match status" value="1"/>
</dbReference>
<evidence type="ECO:0000313" key="15">
    <source>
        <dbReference type="Proteomes" id="UP001139336"/>
    </source>
</evidence>
<dbReference type="InterPro" id="IPR029035">
    <property type="entry name" value="DHS-like_NAD/FAD-binding_dom"/>
</dbReference>
<dbReference type="Gene3D" id="3.40.50.970">
    <property type="match status" value="2"/>
</dbReference>
<gene>
    <name evidence="14" type="ORF">L1O03_08905</name>
</gene>
<evidence type="ECO:0000256" key="3">
    <source>
        <dbReference type="ARBA" id="ARBA00007812"/>
    </source>
</evidence>
<protein>
    <recommendedName>
        <fullName evidence="4">acetolactate synthase</fullName>
        <ecNumber evidence="4">2.2.1.6</ecNumber>
    </recommendedName>
</protein>
<evidence type="ECO:0000256" key="4">
    <source>
        <dbReference type="ARBA" id="ARBA00013145"/>
    </source>
</evidence>
<dbReference type="EMBL" id="JAKGSI010000004">
    <property type="protein sequence ID" value="MCF4007292.1"/>
    <property type="molecule type" value="Genomic_DNA"/>
</dbReference>
<dbReference type="AlphaFoldDB" id="A0A9X1QRY2"/>
<dbReference type="CDD" id="cd07035">
    <property type="entry name" value="TPP_PYR_POX_like"/>
    <property type="match status" value="1"/>
</dbReference>
<organism evidence="14 15">
    <name type="scientific">Corynebacterium uropygiale</name>
    <dbReference type="NCBI Taxonomy" id="1775911"/>
    <lineage>
        <taxon>Bacteria</taxon>
        <taxon>Bacillati</taxon>
        <taxon>Actinomycetota</taxon>
        <taxon>Actinomycetes</taxon>
        <taxon>Mycobacteriales</taxon>
        <taxon>Corynebacteriaceae</taxon>
        <taxon>Corynebacterium</taxon>
    </lineage>
</organism>
<dbReference type="GO" id="GO:0009099">
    <property type="term" value="P:L-valine biosynthetic process"/>
    <property type="evidence" value="ECO:0007669"/>
    <property type="project" value="TreeGrafter"/>
</dbReference>
<dbReference type="GO" id="GO:0050660">
    <property type="term" value="F:flavin adenine dinucleotide binding"/>
    <property type="evidence" value="ECO:0007669"/>
    <property type="project" value="TreeGrafter"/>
</dbReference>
<comment type="catalytic activity">
    <reaction evidence="9">
        <text>2 pyruvate + H(+) = (2S)-2-acetolactate + CO2</text>
        <dbReference type="Rhea" id="RHEA:25249"/>
        <dbReference type="ChEBI" id="CHEBI:15361"/>
        <dbReference type="ChEBI" id="CHEBI:15378"/>
        <dbReference type="ChEBI" id="CHEBI:16526"/>
        <dbReference type="ChEBI" id="CHEBI:58476"/>
        <dbReference type="EC" id="2.2.1.6"/>
    </reaction>
</comment>
<dbReference type="PANTHER" id="PTHR18968:SF167">
    <property type="entry name" value="ACETOLACTATE SYNTHASE LARGE SUBUNIT ILVB2-RELATED"/>
    <property type="match status" value="1"/>
</dbReference>
<dbReference type="GO" id="GO:0030976">
    <property type="term" value="F:thiamine pyrophosphate binding"/>
    <property type="evidence" value="ECO:0007669"/>
    <property type="project" value="InterPro"/>
</dbReference>
<comment type="pathway">
    <text evidence="1">Amino-acid biosynthesis; L-isoleucine biosynthesis; L-isoleucine from 2-oxobutanoate: step 1/4.</text>
</comment>
<dbReference type="RefSeq" id="WP_236119431.1">
    <property type="nucleotide sequence ID" value="NZ_JAKGSI010000004.1"/>
</dbReference>
<dbReference type="SUPFAM" id="SSF52518">
    <property type="entry name" value="Thiamin diphosphate-binding fold (THDP-binding)"/>
    <property type="match status" value="2"/>
</dbReference>
<evidence type="ECO:0000256" key="8">
    <source>
        <dbReference type="ARBA" id="ARBA00023304"/>
    </source>
</evidence>
<dbReference type="InterPro" id="IPR011766">
    <property type="entry name" value="TPP_enzyme_TPP-bd"/>
</dbReference>
<proteinExistence type="inferred from homology"/>
<feature type="domain" description="Thiamine pyrophosphate enzyme central" evidence="11">
    <location>
        <begin position="192"/>
        <end position="323"/>
    </location>
</feature>
<keyword evidence="8" id="KW-0028">Amino-acid biosynthesis</keyword>
<dbReference type="GO" id="GO:0009097">
    <property type="term" value="P:isoleucine biosynthetic process"/>
    <property type="evidence" value="ECO:0007669"/>
    <property type="project" value="TreeGrafter"/>
</dbReference>
<reference evidence="14" key="1">
    <citation type="submission" date="2022-01" db="EMBL/GenBank/DDBJ databases">
        <title>Corynebacterium sp. nov isolated from isolated from the feces of the greater white-fronted geese (Anser albifrons) at Poyang Lake, PR China.</title>
        <authorList>
            <person name="Liu Q."/>
        </authorList>
    </citation>
    <scope>NUCLEOTIDE SEQUENCE</scope>
    <source>
        <strain evidence="14">JCM 32435</strain>
    </source>
</reference>
<dbReference type="Gene3D" id="3.40.50.1220">
    <property type="entry name" value="TPP-binding domain"/>
    <property type="match status" value="1"/>
</dbReference>
<keyword evidence="6" id="KW-0274">FAD</keyword>
<accession>A0A9X1QRY2</accession>
<evidence type="ECO:0000256" key="5">
    <source>
        <dbReference type="ARBA" id="ARBA00022630"/>
    </source>
</evidence>
<dbReference type="SUPFAM" id="SSF52467">
    <property type="entry name" value="DHS-like NAD/FAD-binding domain"/>
    <property type="match status" value="1"/>
</dbReference>
<evidence type="ECO:0000256" key="10">
    <source>
        <dbReference type="RuleBase" id="RU362132"/>
    </source>
</evidence>
<evidence type="ECO:0000256" key="6">
    <source>
        <dbReference type="ARBA" id="ARBA00022827"/>
    </source>
</evidence>
<dbReference type="GO" id="GO:0000287">
    <property type="term" value="F:magnesium ion binding"/>
    <property type="evidence" value="ECO:0007669"/>
    <property type="project" value="InterPro"/>
</dbReference>
<comment type="caution">
    <text evidence="14">The sequence shown here is derived from an EMBL/GenBank/DDBJ whole genome shotgun (WGS) entry which is preliminary data.</text>
</comment>
<dbReference type="CDD" id="cd00568">
    <property type="entry name" value="TPP_enzymes"/>
    <property type="match status" value="1"/>
</dbReference>
<dbReference type="EC" id="2.2.1.6" evidence="4"/>
<dbReference type="Pfam" id="PF02776">
    <property type="entry name" value="TPP_enzyme_N"/>
    <property type="match status" value="1"/>
</dbReference>
<evidence type="ECO:0000259" key="11">
    <source>
        <dbReference type="Pfam" id="PF00205"/>
    </source>
</evidence>
<keyword evidence="8" id="KW-0100">Branched-chain amino acid biosynthesis</keyword>
<dbReference type="Pfam" id="PF00205">
    <property type="entry name" value="TPP_enzyme_M"/>
    <property type="match status" value="1"/>
</dbReference>
<dbReference type="PANTHER" id="PTHR18968">
    <property type="entry name" value="THIAMINE PYROPHOSPHATE ENZYMES"/>
    <property type="match status" value="1"/>
</dbReference>
<name>A0A9X1QRY2_9CORY</name>